<dbReference type="SMR" id="B4M2F1"/>
<comment type="caution">
    <text evidence="3">Lacks conserved residue(s) required for the propagation of feature annotation.</text>
</comment>
<dbReference type="InterPro" id="IPR016181">
    <property type="entry name" value="Acyl_CoA_acyltransferase"/>
</dbReference>
<dbReference type="PhylomeDB" id="B4M2F1"/>
<evidence type="ECO:0000259" key="5">
    <source>
        <dbReference type="PROSITE" id="PS51730"/>
    </source>
</evidence>
<reference evidence="6 7" key="1">
    <citation type="journal article" date="2007" name="Nature">
        <title>Evolution of genes and genomes on the Drosophila phylogeny.</title>
        <authorList>
            <consortium name="Drosophila 12 Genomes Consortium"/>
            <person name="Clark A.G."/>
            <person name="Eisen M.B."/>
            <person name="Smith D.R."/>
            <person name="Bergman C.M."/>
            <person name="Oliver B."/>
            <person name="Markow T.A."/>
            <person name="Kaufman T.C."/>
            <person name="Kellis M."/>
            <person name="Gelbart W."/>
            <person name="Iyer V.N."/>
            <person name="Pollard D.A."/>
            <person name="Sackton T.B."/>
            <person name="Larracuente A.M."/>
            <person name="Singh N.D."/>
            <person name="Abad J.P."/>
            <person name="Abt D.N."/>
            <person name="Adryan B."/>
            <person name="Aguade M."/>
            <person name="Akashi H."/>
            <person name="Anderson W.W."/>
            <person name="Aquadro C.F."/>
            <person name="Ardell D.H."/>
            <person name="Arguello R."/>
            <person name="Artieri C.G."/>
            <person name="Barbash D.A."/>
            <person name="Barker D."/>
            <person name="Barsanti P."/>
            <person name="Batterham P."/>
            <person name="Batzoglou S."/>
            <person name="Begun D."/>
            <person name="Bhutkar A."/>
            <person name="Blanco E."/>
            <person name="Bosak S.A."/>
            <person name="Bradley R.K."/>
            <person name="Brand A.D."/>
            <person name="Brent M.R."/>
            <person name="Brooks A.N."/>
            <person name="Brown R.H."/>
            <person name="Butlin R.K."/>
            <person name="Caggese C."/>
            <person name="Calvi B.R."/>
            <person name="Bernardo de Carvalho A."/>
            <person name="Caspi A."/>
            <person name="Castrezana S."/>
            <person name="Celniker S.E."/>
            <person name="Chang J.L."/>
            <person name="Chapple C."/>
            <person name="Chatterji S."/>
            <person name="Chinwalla A."/>
            <person name="Civetta A."/>
            <person name="Clifton S.W."/>
            <person name="Comeron J.M."/>
            <person name="Costello J.C."/>
            <person name="Coyne J.A."/>
            <person name="Daub J."/>
            <person name="David R.G."/>
            <person name="Delcher A.L."/>
            <person name="Delehaunty K."/>
            <person name="Do C.B."/>
            <person name="Ebling H."/>
            <person name="Edwards K."/>
            <person name="Eickbush T."/>
            <person name="Evans J.D."/>
            <person name="Filipski A."/>
            <person name="Findeiss S."/>
            <person name="Freyhult E."/>
            <person name="Fulton L."/>
            <person name="Fulton R."/>
            <person name="Garcia A.C."/>
            <person name="Gardiner A."/>
            <person name="Garfield D.A."/>
            <person name="Garvin B.E."/>
            <person name="Gibson G."/>
            <person name="Gilbert D."/>
            <person name="Gnerre S."/>
            <person name="Godfrey J."/>
            <person name="Good R."/>
            <person name="Gotea V."/>
            <person name="Gravely B."/>
            <person name="Greenberg A.J."/>
            <person name="Griffiths-Jones S."/>
            <person name="Gross S."/>
            <person name="Guigo R."/>
            <person name="Gustafson E.A."/>
            <person name="Haerty W."/>
            <person name="Hahn M.W."/>
            <person name="Halligan D.L."/>
            <person name="Halpern A.L."/>
            <person name="Halter G.M."/>
            <person name="Han M.V."/>
            <person name="Heger A."/>
            <person name="Hillier L."/>
            <person name="Hinrichs A.S."/>
            <person name="Holmes I."/>
            <person name="Hoskins R.A."/>
            <person name="Hubisz M.J."/>
            <person name="Hultmark D."/>
            <person name="Huntley M.A."/>
            <person name="Jaffe D.B."/>
            <person name="Jagadeeshan S."/>
            <person name="Jeck W.R."/>
            <person name="Johnson J."/>
            <person name="Jones C.D."/>
            <person name="Jordan W.C."/>
            <person name="Karpen G.H."/>
            <person name="Kataoka E."/>
            <person name="Keightley P.D."/>
            <person name="Kheradpour P."/>
            <person name="Kirkness E.F."/>
            <person name="Koerich L.B."/>
            <person name="Kristiansen K."/>
            <person name="Kudrna D."/>
            <person name="Kulathinal R.J."/>
            <person name="Kumar S."/>
            <person name="Kwok R."/>
            <person name="Lander E."/>
            <person name="Langley C.H."/>
            <person name="Lapoint R."/>
            <person name="Lazzaro B.P."/>
            <person name="Lee S.J."/>
            <person name="Levesque L."/>
            <person name="Li R."/>
            <person name="Lin C.F."/>
            <person name="Lin M.F."/>
            <person name="Lindblad-Toh K."/>
            <person name="Llopart A."/>
            <person name="Long M."/>
            <person name="Low L."/>
            <person name="Lozovsky E."/>
            <person name="Lu J."/>
            <person name="Luo M."/>
            <person name="Machado C.A."/>
            <person name="Makalowski W."/>
            <person name="Marzo M."/>
            <person name="Matsuda M."/>
            <person name="Matzkin L."/>
            <person name="McAllister B."/>
            <person name="McBride C.S."/>
            <person name="McKernan B."/>
            <person name="McKernan K."/>
            <person name="Mendez-Lago M."/>
            <person name="Minx P."/>
            <person name="Mollenhauer M.U."/>
            <person name="Montooth K."/>
            <person name="Mount S.M."/>
            <person name="Mu X."/>
            <person name="Myers E."/>
            <person name="Negre B."/>
            <person name="Newfeld S."/>
            <person name="Nielsen R."/>
            <person name="Noor M.A."/>
            <person name="O'Grady P."/>
            <person name="Pachter L."/>
            <person name="Papaceit M."/>
            <person name="Parisi M.J."/>
            <person name="Parisi M."/>
            <person name="Parts L."/>
            <person name="Pedersen J.S."/>
            <person name="Pesole G."/>
            <person name="Phillippy A.M."/>
            <person name="Ponting C.P."/>
            <person name="Pop M."/>
            <person name="Porcelli D."/>
            <person name="Powell J.R."/>
            <person name="Prohaska S."/>
            <person name="Pruitt K."/>
            <person name="Puig M."/>
            <person name="Quesneville H."/>
            <person name="Ram K.R."/>
            <person name="Rand D."/>
            <person name="Rasmussen M.D."/>
            <person name="Reed L.K."/>
            <person name="Reenan R."/>
            <person name="Reily A."/>
            <person name="Remington K.A."/>
            <person name="Rieger T.T."/>
            <person name="Ritchie M.G."/>
            <person name="Robin C."/>
            <person name="Rogers Y.H."/>
            <person name="Rohde C."/>
            <person name="Rozas J."/>
            <person name="Rubenfield M.J."/>
            <person name="Ruiz A."/>
            <person name="Russo S."/>
            <person name="Salzberg S.L."/>
            <person name="Sanchez-Gracia A."/>
            <person name="Saranga D.J."/>
            <person name="Sato H."/>
            <person name="Schaeffer S.W."/>
            <person name="Schatz M.C."/>
            <person name="Schlenke T."/>
            <person name="Schwartz R."/>
            <person name="Segarra C."/>
            <person name="Singh R.S."/>
            <person name="Sirot L."/>
            <person name="Sirota M."/>
            <person name="Sisneros N.B."/>
            <person name="Smith C.D."/>
            <person name="Smith T.F."/>
            <person name="Spieth J."/>
            <person name="Stage D.E."/>
            <person name="Stark A."/>
            <person name="Stephan W."/>
            <person name="Strausberg R.L."/>
            <person name="Strempel S."/>
            <person name="Sturgill D."/>
            <person name="Sutton G."/>
            <person name="Sutton G.G."/>
            <person name="Tao W."/>
            <person name="Teichmann S."/>
            <person name="Tobari Y.N."/>
            <person name="Tomimura Y."/>
            <person name="Tsolas J.M."/>
            <person name="Valente V.L."/>
            <person name="Venter E."/>
            <person name="Venter J.C."/>
            <person name="Vicario S."/>
            <person name="Vieira F.G."/>
            <person name="Vilella A.J."/>
            <person name="Villasante A."/>
            <person name="Walenz B."/>
            <person name="Wang J."/>
            <person name="Wasserman M."/>
            <person name="Watts T."/>
            <person name="Wilson D."/>
            <person name="Wilson R.K."/>
            <person name="Wing R.A."/>
            <person name="Wolfner M.F."/>
            <person name="Wong A."/>
            <person name="Wong G.K."/>
            <person name="Wu C.I."/>
            <person name="Wu G."/>
            <person name="Yamamoto D."/>
            <person name="Yang H.P."/>
            <person name="Yang S.P."/>
            <person name="Yorke J.A."/>
            <person name="Yoshida K."/>
            <person name="Zdobnov E."/>
            <person name="Zhang P."/>
            <person name="Zhang Y."/>
            <person name="Zimin A.V."/>
            <person name="Baldwin J."/>
            <person name="Abdouelleil A."/>
            <person name="Abdulkadir J."/>
            <person name="Abebe A."/>
            <person name="Abera B."/>
            <person name="Abreu J."/>
            <person name="Acer S.C."/>
            <person name="Aftuck L."/>
            <person name="Alexander A."/>
            <person name="An P."/>
            <person name="Anderson E."/>
            <person name="Anderson S."/>
            <person name="Arachi H."/>
            <person name="Azer M."/>
            <person name="Bachantsang P."/>
            <person name="Barry A."/>
            <person name="Bayul T."/>
            <person name="Berlin A."/>
            <person name="Bessette D."/>
            <person name="Bloom T."/>
            <person name="Blye J."/>
            <person name="Boguslavskiy L."/>
            <person name="Bonnet C."/>
            <person name="Boukhgalter B."/>
            <person name="Bourzgui I."/>
            <person name="Brown A."/>
            <person name="Cahill P."/>
            <person name="Channer S."/>
            <person name="Cheshatsang Y."/>
            <person name="Chuda L."/>
            <person name="Citroen M."/>
            <person name="Collymore A."/>
            <person name="Cooke P."/>
            <person name="Costello M."/>
            <person name="D'Aco K."/>
            <person name="Daza R."/>
            <person name="De Haan G."/>
            <person name="DeGray S."/>
            <person name="DeMaso C."/>
            <person name="Dhargay N."/>
            <person name="Dooley K."/>
            <person name="Dooley E."/>
            <person name="Doricent M."/>
            <person name="Dorje P."/>
            <person name="Dorjee K."/>
            <person name="Dupes A."/>
            <person name="Elong R."/>
            <person name="Falk J."/>
            <person name="Farina A."/>
            <person name="Faro S."/>
            <person name="Ferguson D."/>
            <person name="Fisher S."/>
            <person name="Foley C.D."/>
            <person name="Franke A."/>
            <person name="Friedrich D."/>
            <person name="Gadbois L."/>
            <person name="Gearin G."/>
            <person name="Gearin C.R."/>
            <person name="Giannoukos G."/>
            <person name="Goode T."/>
            <person name="Graham J."/>
            <person name="Grandbois E."/>
            <person name="Grewal S."/>
            <person name="Gyaltsen K."/>
            <person name="Hafez N."/>
            <person name="Hagos B."/>
            <person name="Hall J."/>
            <person name="Henson C."/>
            <person name="Hollinger A."/>
            <person name="Honan T."/>
            <person name="Huard M.D."/>
            <person name="Hughes L."/>
            <person name="Hurhula B."/>
            <person name="Husby M.E."/>
            <person name="Kamat A."/>
            <person name="Kanga B."/>
            <person name="Kashin S."/>
            <person name="Khazanovich D."/>
            <person name="Kisner P."/>
            <person name="Lance K."/>
            <person name="Lara M."/>
            <person name="Lee W."/>
            <person name="Lennon N."/>
            <person name="Letendre F."/>
            <person name="LeVine R."/>
            <person name="Lipovsky A."/>
            <person name="Liu X."/>
            <person name="Liu J."/>
            <person name="Liu S."/>
            <person name="Lokyitsang T."/>
            <person name="Lokyitsang Y."/>
            <person name="Lubonja R."/>
            <person name="Lui A."/>
            <person name="MacDonald P."/>
            <person name="Magnisalis V."/>
            <person name="Maru K."/>
            <person name="Matthews C."/>
            <person name="McCusker W."/>
            <person name="McDonough S."/>
            <person name="Mehta T."/>
            <person name="Meldrim J."/>
            <person name="Meneus L."/>
            <person name="Mihai O."/>
            <person name="Mihalev A."/>
            <person name="Mihova T."/>
            <person name="Mittelman R."/>
            <person name="Mlenga V."/>
            <person name="Montmayeur A."/>
            <person name="Mulrain L."/>
            <person name="Navidi A."/>
            <person name="Naylor J."/>
            <person name="Negash T."/>
            <person name="Nguyen T."/>
            <person name="Nguyen N."/>
            <person name="Nicol R."/>
            <person name="Norbu C."/>
            <person name="Norbu N."/>
            <person name="Novod N."/>
            <person name="O'Neill B."/>
            <person name="Osman S."/>
            <person name="Markiewicz E."/>
            <person name="Oyono O.L."/>
            <person name="Patti C."/>
            <person name="Phunkhang P."/>
            <person name="Pierre F."/>
            <person name="Priest M."/>
            <person name="Raghuraman S."/>
            <person name="Rege F."/>
            <person name="Reyes R."/>
            <person name="Rise C."/>
            <person name="Rogov P."/>
            <person name="Ross K."/>
            <person name="Ryan E."/>
            <person name="Settipalli S."/>
            <person name="Shea T."/>
            <person name="Sherpa N."/>
            <person name="Shi L."/>
            <person name="Shih D."/>
            <person name="Sparrow T."/>
            <person name="Spaulding J."/>
            <person name="Stalker J."/>
            <person name="Stange-Thomann N."/>
            <person name="Stavropoulos S."/>
            <person name="Stone C."/>
            <person name="Strader C."/>
            <person name="Tesfaye S."/>
            <person name="Thomson T."/>
            <person name="Thoulutsang Y."/>
            <person name="Thoulutsang D."/>
            <person name="Topham K."/>
            <person name="Topping I."/>
            <person name="Tsamla T."/>
            <person name="Vassiliev H."/>
            <person name="Vo A."/>
            <person name="Wangchuk T."/>
            <person name="Wangdi T."/>
            <person name="Weiand M."/>
            <person name="Wilkinson J."/>
            <person name="Wilson A."/>
            <person name="Yadav S."/>
            <person name="Young G."/>
            <person name="Yu Q."/>
            <person name="Zembek L."/>
            <person name="Zhong D."/>
            <person name="Zimmer A."/>
            <person name="Zwirko Z."/>
            <person name="Jaffe D.B."/>
            <person name="Alvarez P."/>
            <person name="Brockman W."/>
            <person name="Butler J."/>
            <person name="Chin C."/>
            <person name="Gnerre S."/>
            <person name="Grabherr M."/>
            <person name="Kleber M."/>
            <person name="Mauceli E."/>
            <person name="MacCallum I."/>
        </authorList>
    </citation>
    <scope>NUCLEOTIDE SEQUENCE [LARGE SCALE GENOMIC DNA]</scope>
    <source>
        <strain evidence="7">Tucson 15010-1051.87</strain>
    </source>
</reference>
<feature type="region of interest" description="Disordered" evidence="4">
    <location>
        <begin position="226"/>
        <end position="249"/>
    </location>
</feature>
<protein>
    <recommendedName>
        <fullName evidence="3">Alpha-tubulin N-acetyltransferase</fullName>
        <shortName evidence="3">Alpha-TAT</shortName>
        <shortName evidence="3">TAT</shortName>
        <ecNumber evidence="3">2.3.1.108</ecNumber>
    </recommendedName>
    <alternativeName>
        <fullName evidence="3">Acetyltransferase mec-17 homolog</fullName>
    </alternativeName>
</protein>
<dbReference type="OMA" id="FFIGRHP"/>
<dbReference type="InParanoid" id="B4M2F1"/>
<proteinExistence type="inferred from homology"/>
<dbReference type="GO" id="GO:0019799">
    <property type="term" value="F:tubulin N-acetyltransferase activity"/>
    <property type="evidence" value="ECO:0007669"/>
    <property type="project" value="UniProtKB-UniRule"/>
</dbReference>
<comment type="catalytic activity">
    <reaction evidence="3">
        <text>L-lysyl-[alpha-tubulin] + acetyl-CoA = N(6)-acetyl-L-lysyl-[alpha-tubulin] + CoA + H(+)</text>
        <dbReference type="Rhea" id="RHEA:15277"/>
        <dbReference type="Rhea" id="RHEA-COMP:11278"/>
        <dbReference type="Rhea" id="RHEA-COMP:11279"/>
        <dbReference type="ChEBI" id="CHEBI:15378"/>
        <dbReference type="ChEBI" id="CHEBI:29969"/>
        <dbReference type="ChEBI" id="CHEBI:57287"/>
        <dbReference type="ChEBI" id="CHEBI:57288"/>
        <dbReference type="ChEBI" id="CHEBI:61930"/>
        <dbReference type="EC" id="2.3.1.108"/>
    </reaction>
</comment>
<dbReference type="PANTHER" id="PTHR12327:SF0">
    <property type="entry name" value="ALPHA-TUBULIN N-ACETYLTRANSFERASE 1"/>
    <property type="match status" value="1"/>
</dbReference>
<dbReference type="InterPro" id="IPR038746">
    <property type="entry name" value="Atat"/>
</dbReference>
<dbReference type="Gene3D" id="3.40.630.30">
    <property type="match status" value="1"/>
</dbReference>
<dbReference type="InterPro" id="IPR007965">
    <property type="entry name" value="GNAT_ATAT"/>
</dbReference>
<dbReference type="GO" id="GO:0070507">
    <property type="term" value="P:regulation of microtubule cytoskeleton organization"/>
    <property type="evidence" value="ECO:0007669"/>
    <property type="project" value="UniProtKB-UniRule"/>
</dbReference>
<dbReference type="eggNOG" id="KOG4601">
    <property type="taxonomic scope" value="Eukaryota"/>
</dbReference>
<dbReference type="KEGG" id="dvi:6631382"/>
<feature type="site" description="Crucial for catalytic activity" evidence="3">
    <location>
        <position position="56"/>
    </location>
</feature>
<keyword evidence="2 3" id="KW-0012">Acyltransferase</keyword>
<dbReference type="Proteomes" id="UP000008792">
    <property type="component" value="Unassembled WGS sequence"/>
</dbReference>
<evidence type="ECO:0000256" key="4">
    <source>
        <dbReference type="SAM" id="MobiDB-lite"/>
    </source>
</evidence>
<dbReference type="OrthoDB" id="447510at2759"/>
<dbReference type="HOGENOM" id="CLU_025013_2_1_1"/>
<feature type="compositionally biased region" description="Basic and acidic residues" evidence="4">
    <location>
        <begin position="196"/>
        <end position="212"/>
    </location>
</feature>
<dbReference type="EC" id="2.3.1.108" evidence="3"/>
<dbReference type="PROSITE" id="PS51730">
    <property type="entry name" value="GNAT_ATAT"/>
    <property type="match status" value="1"/>
</dbReference>
<evidence type="ECO:0000256" key="3">
    <source>
        <dbReference type="HAMAP-Rule" id="MF_03130"/>
    </source>
</evidence>
<evidence type="ECO:0000313" key="7">
    <source>
        <dbReference type="Proteomes" id="UP000008792"/>
    </source>
</evidence>
<dbReference type="HAMAP" id="MF_03130">
    <property type="entry name" value="mec17"/>
    <property type="match status" value="1"/>
</dbReference>
<feature type="region of interest" description="Disordered" evidence="4">
    <location>
        <begin position="193"/>
        <end position="212"/>
    </location>
</feature>
<evidence type="ECO:0000313" key="6">
    <source>
        <dbReference type="EMBL" id="EDW65855.1"/>
    </source>
</evidence>
<dbReference type="AlphaFoldDB" id="B4M2F1"/>
<comment type="similarity">
    <text evidence="3">Belongs to the acetyltransferase ATAT1 family.</text>
</comment>
<dbReference type="GO" id="GO:0005874">
    <property type="term" value="C:microtubule"/>
    <property type="evidence" value="ECO:0007669"/>
    <property type="project" value="InterPro"/>
</dbReference>
<dbReference type="PANTHER" id="PTHR12327">
    <property type="entry name" value="ALPHA-TUBULIN N-ACETYLTRANSFERASE 1"/>
    <property type="match status" value="1"/>
</dbReference>
<evidence type="ECO:0000256" key="2">
    <source>
        <dbReference type="ARBA" id="ARBA00023315"/>
    </source>
</evidence>
<dbReference type="Pfam" id="PF05301">
    <property type="entry name" value="Acetyltransf_16"/>
    <property type="match status" value="1"/>
</dbReference>
<feature type="domain" description="N-acetyltransferase" evidence="5">
    <location>
        <begin position="1"/>
        <end position="187"/>
    </location>
</feature>
<gene>
    <name evidence="6" type="primary">Dvir\GJ19480</name>
    <name evidence="6" type="ORF">Dvir_GJ19480</name>
</gene>
<organism evidence="6 7">
    <name type="scientific">Drosophila virilis</name>
    <name type="common">Fruit fly</name>
    <dbReference type="NCBI Taxonomy" id="7244"/>
    <lineage>
        <taxon>Eukaryota</taxon>
        <taxon>Metazoa</taxon>
        <taxon>Ecdysozoa</taxon>
        <taxon>Arthropoda</taxon>
        <taxon>Hexapoda</taxon>
        <taxon>Insecta</taxon>
        <taxon>Pterygota</taxon>
        <taxon>Neoptera</taxon>
        <taxon>Endopterygota</taxon>
        <taxon>Diptera</taxon>
        <taxon>Brachycera</taxon>
        <taxon>Muscomorpha</taxon>
        <taxon>Ephydroidea</taxon>
        <taxon>Drosophilidae</taxon>
        <taxon>Drosophila</taxon>
    </lineage>
</organism>
<keyword evidence="1 3" id="KW-0808">Transferase</keyword>
<evidence type="ECO:0000256" key="1">
    <source>
        <dbReference type="ARBA" id="ARBA00022679"/>
    </source>
</evidence>
<feature type="binding site" evidence="3">
    <location>
        <begin position="121"/>
        <end position="134"/>
    </location>
    <ligand>
        <name>acetyl-CoA</name>
        <dbReference type="ChEBI" id="CHEBI:57288"/>
    </ligand>
</feature>
<dbReference type="SUPFAM" id="SSF55729">
    <property type="entry name" value="Acyl-CoA N-acyltransferases (Nat)"/>
    <property type="match status" value="1"/>
</dbReference>
<comment type="function">
    <text evidence="3">Specifically acetylates 'Lys-40' in alpha-tubulin on the lumenal side of microtubules. Promotes microtubule destabilization and accelerates microtubule dynamics; this activity may be independent of acetylation activity. Acetylates alpha-tubulin with a slow enzymatic rate, due to a catalytic site that is not optimized for acetyl transfer. Enters the microtubule through each end and diffuses quickly throughout the lumen of microtubules. Acetylates only long/old microtubules because of its slow acetylation rate since it does not have time to act on dynamically unstable microtubules before the enzyme is released.</text>
</comment>
<dbReference type="GO" id="GO:0048666">
    <property type="term" value="P:neuron development"/>
    <property type="evidence" value="ECO:0007669"/>
    <property type="project" value="UniProtKB-UniRule"/>
</dbReference>
<keyword evidence="7" id="KW-1185">Reference proteome</keyword>
<sequence length="249" mass="27909">MECAFDIRPLFEREIIKVQSDLLPEGFQGGPEQCMDIKRKMAWIIDKMGLQSAASQGLHTSVTSARQMCSKQTIYLMASKANESGKLVVTGLLKMGPKDLYLFDERGQLRSRIGTPAVLDFFVHGSHQRRGLGKRLFDNMLTDLGLKLCKCAVDRPSAMMTAFLAKHYGLVRTIAQANNYVLFEGFFGNNDGNSTDGKDSKPKSQLKSPEKAEKELKVLSMAEIMEAGKRHSRDNRLNLKRSGDTRSWQ</sequence>
<dbReference type="EMBL" id="CH940651">
    <property type="protein sequence ID" value="EDW65855.1"/>
    <property type="molecule type" value="Genomic_DNA"/>
</dbReference>
<accession>B4M2F1</accession>
<name>B4M2F1_DROVI</name>